<evidence type="ECO:0000256" key="1">
    <source>
        <dbReference type="SAM" id="Phobius"/>
    </source>
</evidence>
<organism evidence="2 3">
    <name type="scientific">Pseudoroseicyclus aestuarii</name>
    <dbReference type="NCBI Taxonomy" id="1795041"/>
    <lineage>
        <taxon>Bacteria</taxon>
        <taxon>Pseudomonadati</taxon>
        <taxon>Pseudomonadota</taxon>
        <taxon>Alphaproteobacteria</taxon>
        <taxon>Rhodobacterales</taxon>
        <taxon>Paracoccaceae</taxon>
        <taxon>Pseudoroseicyclus</taxon>
    </lineage>
</organism>
<evidence type="ECO:0000313" key="3">
    <source>
        <dbReference type="Proteomes" id="UP000248311"/>
    </source>
</evidence>
<evidence type="ECO:0000313" key="2">
    <source>
        <dbReference type="EMBL" id="PYE83752.1"/>
    </source>
</evidence>
<keyword evidence="1" id="KW-1133">Transmembrane helix</keyword>
<dbReference type="Proteomes" id="UP000248311">
    <property type="component" value="Unassembled WGS sequence"/>
</dbReference>
<feature type="transmembrane region" description="Helical" evidence="1">
    <location>
        <begin position="138"/>
        <end position="159"/>
    </location>
</feature>
<proteinExistence type="predicted"/>
<keyword evidence="1" id="KW-0812">Transmembrane</keyword>
<keyword evidence="1" id="KW-0472">Membrane</keyword>
<dbReference type="EMBL" id="QJTE01000003">
    <property type="protein sequence ID" value="PYE83752.1"/>
    <property type="molecule type" value="Genomic_DNA"/>
</dbReference>
<name>A0A318SQ06_9RHOB</name>
<comment type="caution">
    <text evidence="2">The sequence shown here is derived from an EMBL/GenBank/DDBJ whole genome shotgun (WGS) entry which is preliminary data.</text>
</comment>
<feature type="transmembrane region" description="Helical" evidence="1">
    <location>
        <begin position="102"/>
        <end position="132"/>
    </location>
</feature>
<dbReference type="AlphaFoldDB" id="A0A318SQ06"/>
<protein>
    <submittedName>
        <fullName evidence="2">Rod shape-determining protein MreD</fullName>
    </submittedName>
</protein>
<gene>
    <name evidence="2" type="ORF">DFP88_103111</name>
</gene>
<accession>A0A318SQ06</accession>
<sequence length="174" mass="18597">MPAPRLWLGRAIWLALALTLVFLRLLPLETVPRAWTGPDLLLAVTLAWTVRQPRLVPVLMIAGVFLLCDLLFDRPPGLEAGLVVMATEVLRRRSAVLRNAPLLAEWAAVSACVLAVTLAARVIAGLAVLPVAPLGLDLIQAAATILAYPLVAGIAHLVFGITRRPWGEAAGVRT</sequence>
<reference evidence="2 3" key="1">
    <citation type="submission" date="2018-06" db="EMBL/GenBank/DDBJ databases">
        <title>Genomic Encyclopedia of Type Strains, Phase III (KMG-III): the genomes of soil and plant-associated and newly described type strains.</title>
        <authorList>
            <person name="Whitman W."/>
        </authorList>
    </citation>
    <scope>NUCLEOTIDE SEQUENCE [LARGE SCALE GENOMIC DNA]</scope>
    <source>
        <strain evidence="2 3">CECT 9025</strain>
    </source>
</reference>
<keyword evidence="3" id="KW-1185">Reference proteome</keyword>